<feature type="domain" description="FAD dependent oxidoreductase" evidence="2">
    <location>
        <begin position="36"/>
        <end position="405"/>
    </location>
</feature>
<dbReference type="InterPro" id="IPR036188">
    <property type="entry name" value="FAD/NAD-bd_sf"/>
</dbReference>
<organism evidence="3 4">
    <name type="scientific">Siminovitchia sediminis</name>
    <dbReference type="NCBI Taxonomy" id="1274353"/>
    <lineage>
        <taxon>Bacteria</taxon>
        <taxon>Bacillati</taxon>
        <taxon>Bacillota</taxon>
        <taxon>Bacilli</taxon>
        <taxon>Bacillales</taxon>
        <taxon>Bacillaceae</taxon>
        <taxon>Siminovitchia</taxon>
    </lineage>
</organism>
<evidence type="ECO:0000313" key="3">
    <source>
        <dbReference type="EMBL" id="MFD1707175.1"/>
    </source>
</evidence>
<comment type="caution">
    <text evidence="3">The sequence shown here is derived from an EMBL/GenBank/DDBJ whole genome shotgun (WGS) entry which is preliminary data.</text>
</comment>
<dbReference type="PANTHER" id="PTHR13847:SF285">
    <property type="entry name" value="FAD DEPENDENT OXIDOREDUCTASE DOMAIN-CONTAINING PROTEIN"/>
    <property type="match status" value="1"/>
</dbReference>
<dbReference type="EMBL" id="JBHUEO010000027">
    <property type="protein sequence ID" value="MFD1707175.1"/>
    <property type="molecule type" value="Genomic_DNA"/>
</dbReference>
<dbReference type="Pfam" id="PF01266">
    <property type="entry name" value="DAO"/>
    <property type="match status" value="1"/>
</dbReference>
<dbReference type="RefSeq" id="WP_380773900.1">
    <property type="nucleotide sequence ID" value="NZ_JBHUEO010000027.1"/>
</dbReference>
<dbReference type="Proteomes" id="UP001597301">
    <property type="component" value="Unassembled WGS sequence"/>
</dbReference>
<dbReference type="GO" id="GO:0016491">
    <property type="term" value="F:oxidoreductase activity"/>
    <property type="evidence" value="ECO:0007669"/>
    <property type="project" value="UniProtKB-KW"/>
</dbReference>
<dbReference type="Gene3D" id="3.50.50.60">
    <property type="entry name" value="FAD/NAD(P)-binding domain"/>
    <property type="match status" value="1"/>
</dbReference>
<dbReference type="Gene3D" id="3.30.9.10">
    <property type="entry name" value="D-Amino Acid Oxidase, subunit A, domain 2"/>
    <property type="match status" value="1"/>
</dbReference>
<evidence type="ECO:0000259" key="2">
    <source>
        <dbReference type="Pfam" id="PF01266"/>
    </source>
</evidence>
<evidence type="ECO:0000256" key="1">
    <source>
        <dbReference type="SAM" id="MobiDB-lite"/>
    </source>
</evidence>
<dbReference type="InterPro" id="IPR006076">
    <property type="entry name" value="FAD-dep_OxRdtase"/>
</dbReference>
<reference evidence="4" key="1">
    <citation type="journal article" date="2019" name="Int. J. Syst. Evol. Microbiol.">
        <title>The Global Catalogue of Microorganisms (GCM) 10K type strain sequencing project: providing services to taxonomists for standard genome sequencing and annotation.</title>
        <authorList>
            <consortium name="The Broad Institute Genomics Platform"/>
            <consortium name="The Broad Institute Genome Sequencing Center for Infectious Disease"/>
            <person name="Wu L."/>
            <person name="Ma J."/>
        </authorList>
    </citation>
    <scope>NUCLEOTIDE SEQUENCE [LARGE SCALE GENOMIC DNA]</scope>
    <source>
        <strain evidence="4">CGMCC 1.12295</strain>
    </source>
</reference>
<evidence type="ECO:0000313" key="4">
    <source>
        <dbReference type="Proteomes" id="UP001597301"/>
    </source>
</evidence>
<protein>
    <submittedName>
        <fullName evidence="3">NAD(P)/FAD-dependent oxidoreductase</fullName>
        <ecNumber evidence="3">1.-.-.-</ecNumber>
    </submittedName>
</protein>
<gene>
    <name evidence="3" type="ORF">ACFSCZ_10565</name>
</gene>
<sequence length="469" mass="52483">MANVRSQYYHSKSYWLETAEDPLLPRPPLNDSITTDVAILGAGFTGLWTAYYLLESNPSLSITILEKEISGFGASGRNGGWCSPKFSISPGVAIERYGEAAARELLQAMSDSVTEVEHIIQKENINADWEKGGSLQIALGNYGIPALEKTFSVYKRLGLENEIELLSKDETDKRIRIAGAKGSVFTKNSGVLNPGKLVRHLAQILEQRGVNIFEQTEVVQVKKGNSVRSPELVTANGTVKANVAVVLAGEAYLSQLQNFRRQLIPMYSLITLTEPLTEEQWKSIGWEGRETVGSTRLSVDYLQRTADGRILFGGRGQPYRYASKIKDEFDFHRPTHESLQQMVQRWFPSISNIKFTHSWGGPLGITRDWTPNFIYDQQTRIAGAWGYAGQGVSTTNLAGRVLSQLINEQKGSLTELPMVQHTSRKWEPEPLRWIGARFVQSSLERVDKKSEEMDIPPKGNTLGERLNRH</sequence>
<dbReference type="EC" id="1.-.-.-" evidence="3"/>
<name>A0ABW4KGU4_9BACI</name>
<keyword evidence="4" id="KW-1185">Reference proteome</keyword>
<dbReference type="SUPFAM" id="SSF51905">
    <property type="entry name" value="FAD/NAD(P)-binding domain"/>
    <property type="match status" value="1"/>
</dbReference>
<proteinExistence type="predicted"/>
<dbReference type="PANTHER" id="PTHR13847">
    <property type="entry name" value="SARCOSINE DEHYDROGENASE-RELATED"/>
    <property type="match status" value="1"/>
</dbReference>
<accession>A0ABW4KGU4</accession>
<keyword evidence="3" id="KW-0560">Oxidoreductase</keyword>
<feature type="region of interest" description="Disordered" evidence="1">
    <location>
        <begin position="446"/>
        <end position="469"/>
    </location>
</feature>